<evidence type="ECO:0000256" key="2">
    <source>
        <dbReference type="SAM" id="SignalP"/>
    </source>
</evidence>
<organism evidence="3 4">
    <name type="scientific">Pseudobdellovibrio exovorus JSS</name>
    <dbReference type="NCBI Taxonomy" id="1184267"/>
    <lineage>
        <taxon>Bacteria</taxon>
        <taxon>Pseudomonadati</taxon>
        <taxon>Bdellovibrionota</taxon>
        <taxon>Bdellovibrionia</taxon>
        <taxon>Bdellovibrionales</taxon>
        <taxon>Pseudobdellovibrionaceae</taxon>
        <taxon>Pseudobdellovibrio</taxon>
    </lineage>
</organism>
<dbReference type="KEGG" id="bex:A11Q_560"/>
<evidence type="ECO:0000313" key="4">
    <source>
        <dbReference type="Proteomes" id="UP000012040"/>
    </source>
</evidence>
<dbReference type="RefSeq" id="WP_015469270.1">
    <property type="nucleotide sequence ID" value="NC_020813.1"/>
</dbReference>
<dbReference type="Proteomes" id="UP000012040">
    <property type="component" value="Chromosome"/>
</dbReference>
<dbReference type="STRING" id="1184267.A11Q_560"/>
<evidence type="ECO:0000313" key="3">
    <source>
        <dbReference type="EMBL" id="AGH94780.1"/>
    </source>
</evidence>
<name>M4V8J6_9BACT</name>
<evidence type="ECO:0000256" key="1">
    <source>
        <dbReference type="SAM" id="MobiDB-lite"/>
    </source>
</evidence>
<feature type="chain" id="PRO_5004060018" evidence="2">
    <location>
        <begin position="27"/>
        <end position="757"/>
    </location>
</feature>
<proteinExistence type="predicted"/>
<feature type="region of interest" description="Disordered" evidence="1">
    <location>
        <begin position="613"/>
        <end position="640"/>
    </location>
</feature>
<sequence length="757" mass="79737">MKAHRRSYIFNFIFSLIFFSSGLVFAQATNPPPTAAPSSGAPLPTLENTPPPTGMSLGGITANLGPAAQGFVEANRNQTNFTSNLDQMDESQANRAKTDPCGYFYREQGWDLTKLDYMGVPFSKNEANQTITPTRCVEAKTDAEAADKCGGRFVNPANPQYFSSQGQARLREIANGLFADIPLARDSNPFGFYFCLASHGANAPTGKGRICQNRRVLESRSTWPAEYVQNLDVQWAGRGRDGDCNCRSDSDDYQLCVRPDTDEGAAAIQNQVKTDTCEARGFRRDPGPSSRSNQKMCQCPNDDRVFAQGNMAQCNTPVQALVPPTEPTDRLKSCVDNWKARADRCVQSSNVARTACASSDAQNANSNSAIGVLETASAFHNQLKTGSGAQNQCFLASLASSSGSKVLGRSQVSCDDEYNACIGSCQNQLQEFEQECRQFITSTEATGHEAVQTQLNQQYFDQHRPDIASQFTRGQEVCSGEVARSKTALEQTLDSLGDATTTATRCMCQLSASGGQNCNSIPSVATCNANPNAAGCAIYSSISACTPGAGYNAFECNCQINPSTPGCVGKVDPQTNLSKFAGADVKAAAAASVAGLTTSGIAGQTFRTSNVDLAAGGTPSATDPESLRQGDSLSADGSGGAGVMSVGGGAGGGLAGGSGVGLSDGVPVEGGEVDASKGSMMGQLKTLASRLLNKSKDSGNGSLQNQKALQERMAAQRGIASARKGVGSKNMNIWQMMNQCVQGETCRTNQSNYILSP</sequence>
<dbReference type="HOGENOM" id="CLU_419015_0_0_7"/>
<protein>
    <submittedName>
        <fullName evidence="3">Uncharacterized protein</fullName>
    </submittedName>
</protein>
<gene>
    <name evidence="3" type="ORF">A11Q_560</name>
</gene>
<feature type="signal peptide" evidence="2">
    <location>
        <begin position="1"/>
        <end position="26"/>
    </location>
</feature>
<dbReference type="AlphaFoldDB" id="M4V8J6"/>
<accession>M4V8J6</accession>
<keyword evidence="4" id="KW-1185">Reference proteome</keyword>
<dbReference type="EMBL" id="CP003537">
    <property type="protein sequence ID" value="AGH94780.1"/>
    <property type="molecule type" value="Genomic_DNA"/>
</dbReference>
<reference evidence="3 4" key="1">
    <citation type="journal article" date="2013" name="ISME J.">
        <title>By their genes ye shall know them: genomic signatures of predatory bacteria.</title>
        <authorList>
            <person name="Pasternak Z."/>
            <person name="Pietrokovski S."/>
            <person name="Rotem O."/>
            <person name="Gophna U."/>
            <person name="Lurie-Weinberger M.N."/>
            <person name="Jurkevitch E."/>
        </authorList>
    </citation>
    <scope>NUCLEOTIDE SEQUENCE [LARGE SCALE GENOMIC DNA]</scope>
    <source>
        <strain evidence="3 4">JSS</strain>
    </source>
</reference>
<keyword evidence="2" id="KW-0732">Signal</keyword>
<dbReference type="PATRIC" id="fig|1184267.3.peg.570"/>